<evidence type="ECO:0000313" key="5">
    <source>
        <dbReference type="EMBL" id="AEV18530.1"/>
    </source>
</evidence>
<feature type="transmembrane region" description="Helical" evidence="4">
    <location>
        <begin position="361"/>
        <end position="387"/>
    </location>
</feature>
<evidence type="ECO:0000256" key="1">
    <source>
        <dbReference type="ARBA" id="ARBA00006739"/>
    </source>
</evidence>
<reference evidence="5 6" key="1">
    <citation type="submission" date="2011-11" db="EMBL/GenBank/DDBJ databases">
        <title>Complete genome sequence of thermophilic Geobacillus thermoleovorans CCB_US3_UF5.</title>
        <authorList>
            <person name="Muhd Sakaff M.K.L."/>
            <person name="Abdul Rahman A.Y."/>
            <person name="Saito J.A."/>
            <person name="Hou S."/>
            <person name="Alam M."/>
        </authorList>
    </citation>
    <scope>NUCLEOTIDE SEQUENCE [LARGE SCALE GENOMIC DNA]</scope>
    <source>
        <strain evidence="5 6">CCB_US3_UF5</strain>
    </source>
</reference>
<keyword evidence="2" id="KW-0328">Glycosyltransferase</keyword>
<keyword evidence="4" id="KW-0472">Membrane</keyword>
<comment type="similarity">
    <text evidence="1">Belongs to the glycosyltransferase 2 family.</text>
</comment>
<protein>
    <recommendedName>
        <fullName evidence="7">Glycosyl transferase</fullName>
    </recommendedName>
</protein>
<organism evidence="5 6">
    <name type="scientific">Geobacillus thermoleovorans CCB_US3_UF5</name>
    <dbReference type="NCBI Taxonomy" id="1111068"/>
    <lineage>
        <taxon>Bacteria</taxon>
        <taxon>Bacillati</taxon>
        <taxon>Bacillota</taxon>
        <taxon>Bacilli</taxon>
        <taxon>Bacillales</taxon>
        <taxon>Anoxybacillaceae</taxon>
        <taxon>Geobacillus</taxon>
        <taxon>Geobacillus thermoleovorans group</taxon>
    </lineage>
</organism>
<keyword evidence="4" id="KW-1133">Transmembrane helix</keyword>
<feature type="transmembrane region" description="Helical" evidence="4">
    <location>
        <begin position="18"/>
        <end position="43"/>
    </location>
</feature>
<feature type="transmembrane region" description="Helical" evidence="4">
    <location>
        <begin position="393"/>
        <end position="415"/>
    </location>
</feature>
<keyword evidence="6" id="KW-1185">Reference proteome</keyword>
<accession>A0ABM5MFZ0</accession>
<evidence type="ECO:0000256" key="4">
    <source>
        <dbReference type="SAM" id="Phobius"/>
    </source>
</evidence>
<dbReference type="PANTHER" id="PTHR43630">
    <property type="entry name" value="POLY-BETA-1,6-N-ACETYL-D-GLUCOSAMINE SYNTHASE"/>
    <property type="match status" value="1"/>
</dbReference>
<gene>
    <name evidence="5" type="ORF">GTCCBUS3UF5_12160</name>
</gene>
<dbReference type="PANTHER" id="PTHR43630:SF1">
    <property type="entry name" value="POLY-BETA-1,6-N-ACETYL-D-GLUCOSAMINE SYNTHASE"/>
    <property type="match status" value="1"/>
</dbReference>
<evidence type="ECO:0000313" key="6">
    <source>
        <dbReference type="Proteomes" id="UP000005636"/>
    </source>
</evidence>
<dbReference type="Pfam" id="PF13641">
    <property type="entry name" value="Glyco_tranf_2_3"/>
    <property type="match status" value="1"/>
</dbReference>
<proteinExistence type="inferred from homology"/>
<sequence>MDWRGGVMVEGGQAFLSAIGHVVLIYMAVVLAFYTFLLVVAFIHLRRTRRLDDWEPYEELLDASYAKPISILVPAYNEEAGIVGSVRSLLAIEYPEYEVIVINDGSTDKTLKRLIDHFHLKPVYRVIRRQLAAKEIKAVYQSPDYPHLFVLDKENGGKADALNAGINAARYPYICSIDGDSVLERRAFLKVMKPMLESDGEVIASGGTVRIANGCRIERGEIVKVGLSRRPLVIMQTIEYLRAFLLGRLGLSRHNLLLIVSGAFGVFFKPWVIEAGGYTDTAGEDMELVVRLHRLAREKNEEKKIIYIPDPVCWTEAPETYGDLRRQRRRWHRGLLESLWMHRSMLFNPKYGSIGLLSLPYFWFIELLGPIVELMGYIVVVFSLFLGNLYVEFALLLLTVSVLYGSLLSAAAVLLEEWTERKFPSISDLVKLFFFALTETFWYRPLTAWWRCEGVIDAVRRKKQWGSIKRKGVSV</sequence>
<evidence type="ECO:0000256" key="3">
    <source>
        <dbReference type="ARBA" id="ARBA00022679"/>
    </source>
</evidence>
<name>A0ABM5MFZ0_GEOTH</name>
<dbReference type="Gene3D" id="3.90.550.10">
    <property type="entry name" value="Spore Coat Polysaccharide Biosynthesis Protein SpsA, Chain A"/>
    <property type="match status" value="1"/>
</dbReference>
<dbReference type="CDD" id="cd06423">
    <property type="entry name" value="CESA_like"/>
    <property type="match status" value="1"/>
</dbReference>
<evidence type="ECO:0000256" key="2">
    <source>
        <dbReference type="ARBA" id="ARBA00022676"/>
    </source>
</evidence>
<dbReference type="InterPro" id="IPR029044">
    <property type="entry name" value="Nucleotide-diphossugar_trans"/>
</dbReference>
<dbReference type="EMBL" id="CP003125">
    <property type="protein sequence ID" value="AEV18530.1"/>
    <property type="molecule type" value="Genomic_DNA"/>
</dbReference>
<keyword evidence="4" id="KW-0812">Transmembrane</keyword>
<dbReference type="SUPFAM" id="SSF53448">
    <property type="entry name" value="Nucleotide-diphospho-sugar transferases"/>
    <property type="match status" value="1"/>
</dbReference>
<evidence type="ECO:0008006" key="7">
    <source>
        <dbReference type="Google" id="ProtNLM"/>
    </source>
</evidence>
<keyword evidence="3" id="KW-0808">Transferase</keyword>
<dbReference type="Proteomes" id="UP000005636">
    <property type="component" value="Chromosome"/>
</dbReference>